<organism evidence="6">
    <name type="scientific">Corethrella appendiculata</name>
    <dbReference type="NCBI Taxonomy" id="1370023"/>
    <lineage>
        <taxon>Eukaryota</taxon>
        <taxon>Metazoa</taxon>
        <taxon>Ecdysozoa</taxon>
        <taxon>Arthropoda</taxon>
        <taxon>Hexapoda</taxon>
        <taxon>Insecta</taxon>
        <taxon>Pterygota</taxon>
        <taxon>Neoptera</taxon>
        <taxon>Endopterygota</taxon>
        <taxon>Diptera</taxon>
        <taxon>Nematocera</taxon>
        <taxon>Culicoidea</taxon>
        <taxon>Chaoboridae</taxon>
        <taxon>Corethrella</taxon>
    </lineage>
</organism>
<feature type="domain" description="DH" evidence="5">
    <location>
        <begin position="437"/>
        <end position="635"/>
    </location>
</feature>
<dbReference type="Pfam" id="PF00018">
    <property type="entry name" value="SH3_1"/>
    <property type="match status" value="1"/>
</dbReference>
<feature type="compositionally biased region" description="Low complexity" evidence="3">
    <location>
        <begin position="161"/>
        <end position="172"/>
    </location>
</feature>
<dbReference type="InterPro" id="IPR000219">
    <property type="entry name" value="DH_dom"/>
</dbReference>
<dbReference type="SMART" id="SM00326">
    <property type="entry name" value="SH3"/>
    <property type="match status" value="1"/>
</dbReference>
<feature type="region of interest" description="Disordered" evidence="3">
    <location>
        <begin position="130"/>
        <end position="188"/>
    </location>
</feature>
<name>U5EUL0_9DIPT</name>
<dbReference type="SUPFAM" id="SSF50729">
    <property type="entry name" value="PH domain-like"/>
    <property type="match status" value="1"/>
</dbReference>
<feature type="region of interest" description="Disordered" evidence="3">
    <location>
        <begin position="841"/>
        <end position="874"/>
    </location>
</feature>
<keyword evidence="1 2" id="KW-0728">SH3 domain</keyword>
<feature type="domain" description="SH3" evidence="4">
    <location>
        <begin position="286"/>
        <end position="363"/>
    </location>
</feature>
<dbReference type="CDD" id="cd00160">
    <property type="entry name" value="RhoGEF"/>
    <property type="match status" value="1"/>
</dbReference>
<feature type="non-terminal residue" evidence="6">
    <location>
        <position position="1"/>
    </location>
</feature>
<dbReference type="AlphaFoldDB" id="U5EUL0"/>
<evidence type="ECO:0000256" key="3">
    <source>
        <dbReference type="SAM" id="MobiDB-lite"/>
    </source>
</evidence>
<feature type="compositionally biased region" description="Basic residues" evidence="3">
    <location>
        <begin position="132"/>
        <end position="143"/>
    </location>
</feature>
<dbReference type="InterPro" id="IPR011993">
    <property type="entry name" value="PH-like_dom_sf"/>
</dbReference>
<dbReference type="EMBL" id="GANO01001423">
    <property type="protein sequence ID" value="JAB58448.1"/>
    <property type="molecule type" value="mRNA"/>
</dbReference>
<dbReference type="SUPFAM" id="SSF50044">
    <property type="entry name" value="SH3-domain"/>
    <property type="match status" value="1"/>
</dbReference>
<dbReference type="Gene3D" id="2.30.29.30">
    <property type="entry name" value="Pleckstrin-homology domain (PH domain)/Phosphotyrosine-binding domain (PTB)"/>
    <property type="match status" value="1"/>
</dbReference>
<dbReference type="PROSITE" id="PS50002">
    <property type="entry name" value="SH3"/>
    <property type="match status" value="1"/>
</dbReference>
<dbReference type="SUPFAM" id="SSF48065">
    <property type="entry name" value="DBL homology domain (DH-domain)"/>
    <property type="match status" value="1"/>
</dbReference>
<evidence type="ECO:0000256" key="2">
    <source>
        <dbReference type="PROSITE-ProRule" id="PRU00192"/>
    </source>
</evidence>
<dbReference type="Gene3D" id="2.30.30.40">
    <property type="entry name" value="SH3 Domains"/>
    <property type="match status" value="1"/>
</dbReference>
<feature type="compositionally biased region" description="Polar residues" evidence="3">
    <location>
        <begin position="255"/>
        <end position="274"/>
    </location>
</feature>
<dbReference type="InterPro" id="IPR001849">
    <property type="entry name" value="PH_domain"/>
</dbReference>
<feature type="region of interest" description="Disordered" evidence="3">
    <location>
        <begin position="254"/>
        <end position="285"/>
    </location>
</feature>
<evidence type="ECO:0000256" key="1">
    <source>
        <dbReference type="ARBA" id="ARBA00022443"/>
    </source>
</evidence>
<dbReference type="GO" id="GO:0005085">
    <property type="term" value="F:guanyl-nucleotide exchange factor activity"/>
    <property type="evidence" value="ECO:0007669"/>
    <property type="project" value="InterPro"/>
</dbReference>
<feature type="region of interest" description="Disordered" evidence="3">
    <location>
        <begin position="405"/>
        <end position="436"/>
    </location>
</feature>
<feature type="region of interest" description="Disordered" evidence="3">
    <location>
        <begin position="203"/>
        <end position="222"/>
    </location>
</feature>
<dbReference type="CDD" id="cd01224">
    <property type="entry name" value="PH_Collybistin_ASEF"/>
    <property type="match status" value="1"/>
</dbReference>
<evidence type="ECO:0000313" key="6">
    <source>
        <dbReference type="EMBL" id="JAB58448.1"/>
    </source>
</evidence>
<dbReference type="CDD" id="cd00174">
    <property type="entry name" value="SH3"/>
    <property type="match status" value="1"/>
</dbReference>
<reference evidence="6" key="1">
    <citation type="journal article" date="2014" name="Insect Biochem. Mol. Biol.">
        <title>An insight into the sialome of the frog biting fly, Corethrella appendiculata.</title>
        <authorList>
            <person name="Ribeiro J.M.C."/>
            <person name="Chagas A.C."/>
            <person name="Pham V.M."/>
            <person name="Lounibos L.P."/>
            <person name="Calvo E."/>
        </authorList>
    </citation>
    <scope>NUCLEOTIDE SEQUENCE</scope>
    <source>
        <tissue evidence="6">Salivary glands</tissue>
    </source>
</reference>
<dbReference type="InterPro" id="IPR053086">
    <property type="entry name" value="RhoGEF_domain"/>
</dbReference>
<dbReference type="PANTHER" id="PTHR45834">
    <property type="entry name" value="RHO GUANINE NUCLEOTIDE EXCHANGE FACTOR 9-RELATED"/>
    <property type="match status" value="1"/>
</dbReference>
<feature type="region of interest" description="Disordered" evidence="3">
    <location>
        <begin position="913"/>
        <end position="951"/>
    </location>
</feature>
<dbReference type="SMART" id="SM00325">
    <property type="entry name" value="RhoGEF"/>
    <property type="match status" value="1"/>
</dbReference>
<dbReference type="GO" id="GO:0005829">
    <property type="term" value="C:cytosol"/>
    <property type="evidence" value="ECO:0007669"/>
    <property type="project" value="TreeGrafter"/>
</dbReference>
<accession>U5EUL0</accession>
<evidence type="ECO:0000259" key="5">
    <source>
        <dbReference type="PROSITE" id="PS50010"/>
    </source>
</evidence>
<dbReference type="Pfam" id="PF00621">
    <property type="entry name" value="RhoGEF"/>
    <property type="match status" value="1"/>
</dbReference>
<dbReference type="SMART" id="SM00233">
    <property type="entry name" value="PH"/>
    <property type="match status" value="1"/>
</dbReference>
<feature type="compositionally biased region" description="Polar residues" evidence="3">
    <location>
        <begin position="863"/>
        <end position="874"/>
    </location>
</feature>
<dbReference type="Gene3D" id="1.20.900.10">
    <property type="entry name" value="Dbl homology (DH) domain"/>
    <property type="match status" value="1"/>
</dbReference>
<dbReference type="InterPro" id="IPR055251">
    <property type="entry name" value="SOS1_NGEF_PH"/>
</dbReference>
<dbReference type="PROSITE" id="PS50010">
    <property type="entry name" value="DH_2"/>
    <property type="match status" value="1"/>
</dbReference>
<feature type="compositionally biased region" description="Low complexity" evidence="3">
    <location>
        <begin position="423"/>
        <end position="435"/>
    </location>
</feature>
<dbReference type="PANTHER" id="PTHR45834:SF3">
    <property type="entry name" value="RHO GUANINE NUCLEOTIDE EXCHANGE FACTOR 3, ISOFORM L"/>
    <property type="match status" value="1"/>
</dbReference>
<dbReference type="InterPro" id="IPR001452">
    <property type="entry name" value="SH3_domain"/>
</dbReference>
<evidence type="ECO:0000259" key="4">
    <source>
        <dbReference type="PROSITE" id="PS50002"/>
    </source>
</evidence>
<proteinExistence type="evidence at transcript level"/>
<dbReference type="Pfam" id="PF22697">
    <property type="entry name" value="SOS1_NGEF_PH"/>
    <property type="match status" value="1"/>
</dbReference>
<feature type="compositionally biased region" description="Low complexity" evidence="3">
    <location>
        <begin position="927"/>
        <end position="951"/>
    </location>
</feature>
<protein>
    <submittedName>
        <fullName evidence="6">Putative rho guanine nucleotide exchange factor gef 4</fullName>
    </submittedName>
</protein>
<dbReference type="InterPro" id="IPR035899">
    <property type="entry name" value="DBL_dom_sf"/>
</dbReference>
<sequence>NQPLQMRAVSSPSLTENPIELVVSKNVEEENTKEIIINNDNKHQQLDQNSHQNETVLQKFKKTFSHLTSSSSTNKHLHQQQHPLSVQPNNVSIINNNPNNQNDQNSILESNLVTTQANSKHRFGPLIWRTSKERRKTKIHRRDKCNSGDSGIQVELENDENLNLNDGSDSLEGPPSIRNPTIRRANSAKLSNSTSFKYKLSVNSNSTTNSTITTSSSLGGSSLKSSRLSIKSLSQPSGLDCLVDNILDLSDTDSELSQSDLPTGTTTTASSIIPNHNHHHHQQQNGGPVYAEVLYSFRAGGPQELSLEKSALVEVLKREQGPWWWGRLKYDEVLVNNENNEQILKNNNKTGWFPKDFVEILPTMSKSRSLIPQLHLQLQSSTIHPQHEIENNIKNCDIQHKILSSPKQQREQEEPVSLPPVPQQQQQSSPPQSSEQIKDNIIKELLETEINYVKLLSSLCLGFIKTLRERDDIFTTESINIIFSNMEKIWRFQQTFLDALRIAIPNNRIGEVFIEYQSAFMIYSTYCNSYPRALMELENYTANKEAINILENCRIEQNLPELPLSAHLLAPIQRICRYPLHLTELVKYTKSRKELLLTINIKNLTKSEIESIDCKEVFEIALQAMKRVTEMVNEGKRHSEYLSRMQSRFENFQGPNLNVHSTRLFLQTDAIRMSPNLWNNTYTLFLFDRQLIYCKKDLLKRTNYIYKGRIFLDNCRILNLPDGKMFGVTLKNVLRIYCDTRNKWFDFCFRSSSSKLRFLNTLSAERQFCGESLFVSELPGTNNLNDEVDNCDYFPFGNGSGGSGGGDDENDNENERSIEVNNTENMQILLGNFVQNGNGNGNCSATNKFSETLPKKSRKLSKENQQQVEYNSNSLGRRKIGNWFRKAKSTNTTPSQSPTHHPLALSLASINNTDSSSQSLTYPVPPSTTATASSVTNLQQPTSQQQQQRKS</sequence>
<dbReference type="InterPro" id="IPR036028">
    <property type="entry name" value="SH3-like_dom_sf"/>
</dbReference>